<dbReference type="Pfam" id="PF12833">
    <property type="entry name" value="HTH_18"/>
    <property type="match status" value="1"/>
</dbReference>
<reference evidence="5" key="1">
    <citation type="submission" date="2022-06" db="EMBL/GenBank/DDBJ databases">
        <title>Sphingomonas sp. nov. isolated from rhizosphere soil of tomato.</title>
        <authorList>
            <person name="Dong H."/>
            <person name="Gao R."/>
        </authorList>
    </citation>
    <scope>NUCLEOTIDE SEQUENCE</scope>
    <source>
        <strain evidence="5">MMSM24</strain>
    </source>
</reference>
<evidence type="ECO:0000313" key="6">
    <source>
        <dbReference type="Proteomes" id="UP001165565"/>
    </source>
</evidence>
<dbReference type="InterPro" id="IPR009057">
    <property type="entry name" value="Homeodomain-like_sf"/>
</dbReference>
<evidence type="ECO:0000313" key="5">
    <source>
        <dbReference type="EMBL" id="MCW6535404.1"/>
    </source>
</evidence>
<protein>
    <submittedName>
        <fullName evidence="5">Helix-turn-helix domain-containing protein</fullName>
    </submittedName>
</protein>
<dbReference type="PANTHER" id="PTHR47894">
    <property type="entry name" value="HTH-TYPE TRANSCRIPTIONAL REGULATOR GADX"/>
    <property type="match status" value="1"/>
</dbReference>
<dbReference type="SUPFAM" id="SSF46689">
    <property type="entry name" value="Homeodomain-like"/>
    <property type="match status" value="1"/>
</dbReference>
<dbReference type="PROSITE" id="PS01124">
    <property type="entry name" value="HTH_ARAC_FAMILY_2"/>
    <property type="match status" value="1"/>
</dbReference>
<organism evidence="5 6">
    <name type="scientific">Sphingomonas lycopersici</name>
    <dbReference type="NCBI Taxonomy" id="2951807"/>
    <lineage>
        <taxon>Bacteria</taxon>
        <taxon>Pseudomonadati</taxon>
        <taxon>Pseudomonadota</taxon>
        <taxon>Alphaproteobacteria</taxon>
        <taxon>Sphingomonadales</taxon>
        <taxon>Sphingomonadaceae</taxon>
        <taxon>Sphingomonas</taxon>
    </lineage>
</organism>
<dbReference type="InterPro" id="IPR018060">
    <property type="entry name" value="HTH_AraC"/>
</dbReference>
<evidence type="ECO:0000256" key="3">
    <source>
        <dbReference type="ARBA" id="ARBA00023163"/>
    </source>
</evidence>
<evidence type="ECO:0000256" key="2">
    <source>
        <dbReference type="ARBA" id="ARBA00023125"/>
    </source>
</evidence>
<keyword evidence="3" id="KW-0804">Transcription</keyword>
<name>A0AA41ZEF5_9SPHN</name>
<dbReference type="PANTHER" id="PTHR47894:SF4">
    <property type="entry name" value="HTH-TYPE TRANSCRIPTIONAL REGULATOR GADX"/>
    <property type="match status" value="1"/>
</dbReference>
<keyword evidence="1" id="KW-0805">Transcription regulation</keyword>
<evidence type="ECO:0000256" key="1">
    <source>
        <dbReference type="ARBA" id="ARBA00023015"/>
    </source>
</evidence>
<dbReference type="SMART" id="SM00342">
    <property type="entry name" value="HTH_ARAC"/>
    <property type="match status" value="1"/>
</dbReference>
<dbReference type="Gene3D" id="1.10.10.60">
    <property type="entry name" value="Homeodomain-like"/>
    <property type="match status" value="1"/>
</dbReference>
<dbReference type="GO" id="GO:0003700">
    <property type="term" value="F:DNA-binding transcription factor activity"/>
    <property type="evidence" value="ECO:0007669"/>
    <property type="project" value="InterPro"/>
</dbReference>
<gene>
    <name evidence="5" type="ORF">NEE01_11485</name>
</gene>
<dbReference type="GO" id="GO:0005829">
    <property type="term" value="C:cytosol"/>
    <property type="evidence" value="ECO:0007669"/>
    <property type="project" value="TreeGrafter"/>
</dbReference>
<comment type="caution">
    <text evidence="5">The sequence shown here is derived from an EMBL/GenBank/DDBJ whole genome shotgun (WGS) entry which is preliminary data.</text>
</comment>
<dbReference type="Proteomes" id="UP001165565">
    <property type="component" value="Unassembled WGS sequence"/>
</dbReference>
<accession>A0AA41ZEF5</accession>
<dbReference type="EMBL" id="JANFAV010000007">
    <property type="protein sequence ID" value="MCW6535404.1"/>
    <property type="molecule type" value="Genomic_DNA"/>
</dbReference>
<sequence length="119" mass="13082">MMQEAAEARSATDGAAAAPVAEQAAELIRQGVVTEAGVAQRMEISAASLRRRLTDAGTSFRQLLSDTRREAVQRLLATDKSLEAIAEEVGYSDERSLRRACVQWFGIPLAQYREEIRKS</sequence>
<dbReference type="AlphaFoldDB" id="A0AA41ZEF5"/>
<dbReference type="GO" id="GO:0000976">
    <property type="term" value="F:transcription cis-regulatory region binding"/>
    <property type="evidence" value="ECO:0007669"/>
    <property type="project" value="TreeGrafter"/>
</dbReference>
<keyword evidence="2" id="KW-0238">DNA-binding</keyword>
<keyword evidence="6" id="KW-1185">Reference proteome</keyword>
<feature type="domain" description="HTH araC/xylS-type" evidence="4">
    <location>
        <begin position="18"/>
        <end position="115"/>
    </location>
</feature>
<evidence type="ECO:0000259" key="4">
    <source>
        <dbReference type="PROSITE" id="PS01124"/>
    </source>
</evidence>
<proteinExistence type="predicted"/>